<evidence type="ECO:0000313" key="1">
    <source>
        <dbReference type="EMBL" id="CDH61058.1"/>
    </source>
</evidence>
<name>A0A068SFE0_9FUNG</name>
<keyword evidence="3" id="KW-1185">Reference proteome</keyword>
<comment type="caution">
    <text evidence="1">The sequence shown here is derived from an EMBL/GenBank/DDBJ whole genome shotgun (WGS) entry which is preliminary data.</text>
</comment>
<dbReference type="VEuPathDB" id="FungiDB:LCOR_11833.1"/>
<dbReference type="Proteomes" id="UP000027586">
    <property type="component" value="Unassembled WGS sequence"/>
</dbReference>
<accession>A0A068SFE0</accession>
<dbReference type="AlphaFoldDB" id="A0A068SFE0"/>
<organism evidence="1 3">
    <name type="scientific">Lichtheimia corymbifera JMRC:FSU:9682</name>
    <dbReference type="NCBI Taxonomy" id="1263082"/>
    <lineage>
        <taxon>Eukaryota</taxon>
        <taxon>Fungi</taxon>
        <taxon>Fungi incertae sedis</taxon>
        <taxon>Mucoromycota</taxon>
        <taxon>Mucoromycotina</taxon>
        <taxon>Mucoromycetes</taxon>
        <taxon>Mucorales</taxon>
        <taxon>Lichtheimiaceae</taxon>
        <taxon>Lichtheimia</taxon>
    </lineage>
</organism>
<dbReference type="VEuPathDB" id="FungiDB:LCOR_12204.1"/>
<dbReference type="EMBL" id="CBTN010000189">
    <property type="protein sequence ID" value="CDH61429.1"/>
    <property type="molecule type" value="Genomic_DNA"/>
</dbReference>
<gene>
    <name evidence="1" type="ORF">LCOR_11833.1</name>
    <name evidence="2" type="ORF">LCOR_12204.1</name>
</gene>
<evidence type="ECO:0000313" key="2">
    <source>
        <dbReference type="EMBL" id="CDH61429.1"/>
    </source>
</evidence>
<evidence type="ECO:0000313" key="3">
    <source>
        <dbReference type="Proteomes" id="UP000027586"/>
    </source>
</evidence>
<reference evidence="1 3" key="1">
    <citation type="submission" date="2013-08" db="EMBL/GenBank/DDBJ databases">
        <title>Gene expansion shapes genome architecture in the human pathogen Lichtheimia corymbifera: an evolutionary genomics analysis in the ancient terrestrial Mucorales (Mucoromycotina).</title>
        <authorList>
            <person name="Schwartze V.U."/>
            <person name="Winter S."/>
            <person name="Shelest E."/>
            <person name="Marcet-Houben M."/>
            <person name="Horn F."/>
            <person name="Wehner S."/>
            <person name="Hoffmann K."/>
            <person name="Riege K."/>
            <person name="Sammeth M."/>
            <person name="Nowrousian M."/>
            <person name="Valiante V."/>
            <person name="Linde J."/>
            <person name="Jacobsen I.D."/>
            <person name="Marz M."/>
            <person name="Brakhage A.A."/>
            <person name="Gabaldon T."/>
            <person name="Bocker S."/>
            <person name="Voigt K."/>
        </authorList>
    </citation>
    <scope>NUCLEOTIDE SEQUENCE [LARGE SCALE GENOMIC DNA]</scope>
    <source>
        <strain evidence="1">FSU 9682</strain>
        <strain evidence="3">JMRC:FSU:9682</strain>
    </source>
</reference>
<protein>
    <submittedName>
        <fullName evidence="1">Uncharacterized protein</fullName>
    </submittedName>
</protein>
<proteinExistence type="predicted"/>
<dbReference type="EMBL" id="CBTN010000127">
    <property type="protein sequence ID" value="CDH61058.1"/>
    <property type="molecule type" value="Genomic_DNA"/>
</dbReference>
<sequence length="67" mass="7265">MGNPFGDYSATIASYLGTISALNHEASIRNNKIDVSGGNNVYSIIYWFSLMAVSSKGDQQHTSFFGI</sequence>